<evidence type="ECO:0000313" key="7">
    <source>
        <dbReference type="EMBL" id="SDE87040.1"/>
    </source>
</evidence>
<keyword evidence="3 6" id="KW-0812">Transmembrane</keyword>
<keyword evidence="4 6" id="KW-1133">Transmembrane helix</keyword>
<dbReference type="Proteomes" id="UP000199412">
    <property type="component" value="Unassembled WGS sequence"/>
</dbReference>
<evidence type="ECO:0000313" key="8">
    <source>
        <dbReference type="Proteomes" id="UP000199412"/>
    </source>
</evidence>
<evidence type="ECO:0000256" key="5">
    <source>
        <dbReference type="ARBA" id="ARBA00023136"/>
    </source>
</evidence>
<dbReference type="RefSeq" id="WP_092787678.1">
    <property type="nucleotide sequence ID" value="NZ_FNAP01000014.1"/>
</dbReference>
<dbReference type="InterPro" id="IPR001851">
    <property type="entry name" value="ABC_transp_permease"/>
</dbReference>
<reference evidence="7 8" key="1">
    <citation type="submission" date="2016-10" db="EMBL/GenBank/DDBJ databases">
        <authorList>
            <person name="de Groot N.N."/>
        </authorList>
    </citation>
    <scope>NUCLEOTIDE SEQUENCE [LARGE SCALE GENOMIC DNA]</scope>
    <source>
        <strain evidence="7 8">ATCC 700224</strain>
    </source>
</reference>
<comment type="subcellular location">
    <subcellularLocation>
        <location evidence="1">Cell membrane</location>
        <topology evidence="1">Multi-pass membrane protein</topology>
    </subcellularLocation>
</comment>
<dbReference type="PANTHER" id="PTHR30482">
    <property type="entry name" value="HIGH-AFFINITY BRANCHED-CHAIN AMINO ACID TRANSPORT SYSTEM PERMEASE"/>
    <property type="match status" value="1"/>
</dbReference>
<accession>A0A1G7GFY6</accession>
<evidence type="ECO:0000256" key="6">
    <source>
        <dbReference type="SAM" id="Phobius"/>
    </source>
</evidence>
<organism evidence="7 8">
    <name type="scientific">Rhodospira trueperi</name>
    <dbReference type="NCBI Taxonomy" id="69960"/>
    <lineage>
        <taxon>Bacteria</taxon>
        <taxon>Pseudomonadati</taxon>
        <taxon>Pseudomonadota</taxon>
        <taxon>Alphaproteobacteria</taxon>
        <taxon>Rhodospirillales</taxon>
        <taxon>Rhodospirillaceae</taxon>
        <taxon>Rhodospira</taxon>
    </lineage>
</organism>
<dbReference type="STRING" id="69960.SAMN05421720_11482"/>
<feature type="transmembrane region" description="Helical" evidence="6">
    <location>
        <begin position="88"/>
        <end position="109"/>
    </location>
</feature>
<dbReference type="EMBL" id="FNAP01000014">
    <property type="protein sequence ID" value="SDE87040.1"/>
    <property type="molecule type" value="Genomic_DNA"/>
</dbReference>
<dbReference type="AlphaFoldDB" id="A0A1G7GFY6"/>
<keyword evidence="5 6" id="KW-0472">Membrane</keyword>
<evidence type="ECO:0000256" key="4">
    <source>
        <dbReference type="ARBA" id="ARBA00022989"/>
    </source>
</evidence>
<feature type="transmembrane region" description="Helical" evidence="6">
    <location>
        <begin position="213"/>
        <end position="230"/>
    </location>
</feature>
<name>A0A1G7GFY6_9PROT</name>
<feature type="transmembrane region" description="Helical" evidence="6">
    <location>
        <begin position="58"/>
        <end position="81"/>
    </location>
</feature>
<feature type="transmembrane region" description="Helical" evidence="6">
    <location>
        <begin position="6"/>
        <end position="25"/>
    </location>
</feature>
<dbReference type="PANTHER" id="PTHR30482:SF10">
    <property type="entry name" value="HIGH-AFFINITY BRANCHED-CHAIN AMINO ACID TRANSPORT PROTEIN BRAE"/>
    <property type="match status" value="1"/>
</dbReference>
<protein>
    <submittedName>
        <fullName evidence="7">Branched-chain amino acid transport system permease protein</fullName>
    </submittedName>
</protein>
<feature type="transmembrane region" description="Helical" evidence="6">
    <location>
        <begin position="32"/>
        <end position="52"/>
    </location>
</feature>
<feature type="transmembrane region" description="Helical" evidence="6">
    <location>
        <begin position="187"/>
        <end position="207"/>
    </location>
</feature>
<evidence type="ECO:0000256" key="1">
    <source>
        <dbReference type="ARBA" id="ARBA00004651"/>
    </source>
</evidence>
<feature type="transmembrane region" description="Helical" evidence="6">
    <location>
        <begin position="237"/>
        <end position="255"/>
    </location>
</feature>
<dbReference type="Pfam" id="PF02653">
    <property type="entry name" value="BPD_transp_2"/>
    <property type="match status" value="1"/>
</dbReference>
<feature type="transmembrane region" description="Helical" evidence="6">
    <location>
        <begin position="129"/>
        <end position="154"/>
    </location>
</feature>
<gene>
    <name evidence="7" type="ORF">SAMN05421720_11482</name>
</gene>
<evidence type="ECO:0000256" key="3">
    <source>
        <dbReference type="ARBA" id="ARBA00022692"/>
    </source>
</evidence>
<dbReference type="GO" id="GO:0005886">
    <property type="term" value="C:plasma membrane"/>
    <property type="evidence" value="ECO:0007669"/>
    <property type="project" value="UniProtKB-SubCell"/>
</dbReference>
<dbReference type="InterPro" id="IPR043428">
    <property type="entry name" value="LivM-like"/>
</dbReference>
<feature type="transmembrane region" description="Helical" evidence="6">
    <location>
        <begin position="261"/>
        <end position="279"/>
    </location>
</feature>
<keyword evidence="8" id="KW-1185">Reference proteome</keyword>
<sequence length="297" mass="30645">MEAYLLNLGVLISLYAILAVTLNFIMGYAGIYSLAHAVFFGTGAYAGASVALNFSASIFVMVPTAMLCAAALSLLLALPALRVRGEYFVAASLGLQVLAVTVFAEWKAVTGGIGGLIGIPPVDIAGFEIYSPGSFFILSLVTLAAVVAITRLLVRSSFGRSLKAIRDSESAALAFGKNIALIKTTSVVISAALAAIAGSLYAAYMSFINVESFMLDTSVLIMAMVIIGGTGTQLGPIVGAALLLILPGALSYLSFLPQTEIGSIQQILYGLGMAVLMIFRPGGIVGRGRAETGEGEA</sequence>
<keyword evidence="2" id="KW-1003">Cell membrane</keyword>
<proteinExistence type="predicted"/>
<dbReference type="OrthoDB" id="9804361at2"/>
<evidence type="ECO:0000256" key="2">
    <source>
        <dbReference type="ARBA" id="ARBA00022475"/>
    </source>
</evidence>
<dbReference type="GO" id="GO:0015658">
    <property type="term" value="F:branched-chain amino acid transmembrane transporter activity"/>
    <property type="evidence" value="ECO:0007669"/>
    <property type="project" value="InterPro"/>
</dbReference>
<dbReference type="CDD" id="cd06581">
    <property type="entry name" value="TM_PBP1_LivM_like"/>
    <property type="match status" value="1"/>
</dbReference>